<protein>
    <submittedName>
        <fullName evidence="1">Uncharacterized protein</fullName>
    </submittedName>
</protein>
<reference evidence="1" key="1">
    <citation type="submission" date="2018-05" db="EMBL/GenBank/DDBJ databases">
        <authorList>
            <person name="Lanie J.A."/>
            <person name="Ng W.-L."/>
            <person name="Kazmierczak K.M."/>
            <person name="Andrzejewski T.M."/>
            <person name="Davidsen T.M."/>
            <person name="Wayne K.J."/>
            <person name="Tettelin H."/>
            <person name="Glass J.I."/>
            <person name="Rusch D."/>
            <person name="Podicherti R."/>
            <person name="Tsui H.-C.T."/>
            <person name="Winkler M.E."/>
        </authorList>
    </citation>
    <scope>NUCLEOTIDE SEQUENCE</scope>
</reference>
<dbReference type="EMBL" id="UINC01006532">
    <property type="protein sequence ID" value="SVA28097.1"/>
    <property type="molecule type" value="Genomic_DNA"/>
</dbReference>
<gene>
    <name evidence="1" type="ORF">METZ01_LOCUS80951</name>
</gene>
<dbReference type="AlphaFoldDB" id="A0A381UL85"/>
<accession>A0A381UL85</accession>
<organism evidence="1">
    <name type="scientific">marine metagenome</name>
    <dbReference type="NCBI Taxonomy" id="408172"/>
    <lineage>
        <taxon>unclassified sequences</taxon>
        <taxon>metagenomes</taxon>
        <taxon>ecological metagenomes</taxon>
    </lineage>
</organism>
<sequence length="27" mass="3425">MIMQIYLPLNEYHKNKEVDDKFIIHYE</sequence>
<proteinExistence type="predicted"/>
<name>A0A381UL85_9ZZZZ</name>
<evidence type="ECO:0000313" key="1">
    <source>
        <dbReference type="EMBL" id="SVA28097.1"/>
    </source>
</evidence>